<feature type="repeat" description="WD" evidence="9">
    <location>
        <begin position="1131"/>
        <end position="1162"/>
    </location>
</feature>
<feature type="repeat" description="WD" evidence="9">
    <location>
        <begin position="560"/>
        <end position="601"/>
    </location>
</feature>
<keyword evidence="5" id="KW-0677">Repeat</keyword>
<dbReference type="SUPFAM" id="SSF50969">
    <property type="entry name" value="YVTN repeat-like/Quinoprotein amine dehydrogenase"/>
    <property type="match status" value="1"/>
</dbReference>
<dbReference type="PANTHER" id="PTHR43289">
    <property type="entry name" value="MITOGEN-ACTIVATED PROTEIN KINASE KINASE KINASE 20-RELATED"/>
    <property type="match status" value="1"/>
</dbReference>
<dbReference type="Pfam" id="PF00400">
    <property type="entry name" value="WD40"/>
    <property type="match status" value="5"/>
</dbReference>
<dbReference type="PROSITE" id="PS50011">
    <property type="entry name" value="PROTEIN_KINASE_DOM"/>
    <property type="match status" value="1"/>
</dbReference>
<evidence type="ECO:0000256" key="7">
    <source>
        <dbReference type="ARBA" id="ARBA00022777"/>
    </source>
</evidence>
<keyword evidence="4 13" id="KW-0808">Transferase</keyword>
<dbReference type="PROSITE" id="PS50082">
    <property type="entry name" value="WD_REPEATS_2"/>
    <property type="match status" value="5"/>
</dbReference>
<dbReference type="SUPFAM" id="SSF50998">
    <property type="entry name" value="Quinoprotein alcohol dehydrogenase-like"/>
    <property type="match status" value="1"/>
</dbReference>
<dbReference type="SMART" id="SM00320">
    <property type="entry name" value="WD40"/>
    <property type="match status" value="7"/>
</dbReference>
<feature type="repeat" description="WD" evidence="9">
    <location>
        <begin position="863"/>
        <end position="904"/>
    </location>
</feature>
<feature type="domain" description="Protein kinase" evidence="12">
    <location>
        <begin position="119"/>
        <end position="387"/>
    </location>
</feature>
<dbReference type="InterPro" id="IPR011047">
    <property type="entry name" value="Quinoprotein_ADH-like_sf"/>
</dbReference>
<dbReference type="PROSITE" id="PS00108">
    <property type="entry name" value="PROTEIN_KINASE_ST"/>
    <property type="match status" value="1"/>
</dbReference>
<dbReference type="FunFam" id="1.10.510.10:FF:000021">
    <property type="entry name" value="Serine/threonine protein kinase"/>
    <property type="match status" value="1"/>
</dbReference>
<dbReference type="EMBL" id="CP036274">
    <property type="protein sequence ID" value="QDU29109.1"/>
    <property type="molecule type" value="Genomic_DNA"/>
</dbReference>
<dbReference type="EC" id="2.7.11.1" evidence="1"/>
<keyword evidence="2" id="KW-0723">Serine/threonine-protein kinase</keyword>
<evidence type="ECO:0000259" key="12">
    <source>
        <dbReference type="PROSITE" id="PS50011"/>
    </source>
</evidence>
<dbReference type="Pfam" id="PF00069">
    <property type="entry name" value="Pkinase"/>
    <property type="match status" value="1"/>
</dbReference>
<dbReference type="PANTHER" id="PTHR43289:SF6">
    <property type="entry name" value="SERINE_THREONINE-PROTEIN KINASE NEKL-3"/>
    <property type="match status" value="1"/>
</dbReference>
<evidence type="ECO:0000256" key="2">
    <source>
        <dbReference type="ARBA" id="ARBA00022527"/>
    </source>
</evidence>
<evidence type="ECO:0000256" key="11">
    <source>
        <dbReference type="SAM" id="Coils"/>
    </source>
</evidence>
<sequence>MADLQTLLRWNLDERCDHFESEWKSGQRPSLSEYLAGWNESGADQLFRHLLELEVDYRERAGETVVGADYHPHFPNFQTIIDEVIAGPSVTKTYAKRQADTRPRATAPTAETPASLGGYELLELLGQGGMGVVYKARQISLNRLVALKMIRSGELADNEELRRFRAEAEAAAKLEHAGIVPVFEVGEDRGRLFFSMGLVEGGSLDGLLANDPPDIDHAVRLLEQTARAVGYAHERGIIHRDLKPANILIDRAGAPRITDFGLAKSLHADQELTTTGQVLGTPSYMPPEQARGEASAICPASDVYSLGAVLYRTLAGRTPFQAATLVDMLHEVVNAEPVAPSRLVRGISPDLDTICLKCLEKAPARRYTSANDFADELARYLRREPILARPISRLERGRRWCSRNPVIASLLAVVAVSLLLGTAISSYFGYAATLSAAAARTSATKARDAEKLAETRRKEQEREAERAKAATALAQERERVNRERLVGIYVNRGWESARSGDLGAAWLFQAEAYRLDAEAAEAAAREASTSDAAAYESAKLEYHRIRLGQLQGAMSRVPVVVAHQKQVKAAKFLPGDQQFVTIGADGIAQVWNAQTGEAIGAPMKHNDAVECVAVSGDGTIVATGDVTGVARTWDAATGLPISPELKHKGWVLAVAIDRDGKSLLTGSGGNQARLFDTRSGAPLMEPLIESADAAGQVRLAAFSGDGKRFFTAIRGADGLRVHETASGELLTPPIVTGGDPNTAQLSPDGQSMLMGFRWGGIRLFDVVTGKDLFPTIQVVPIGNGLGPMTIDFKDDGSRFIVGCNNFAQVYVTYTGKPEGSPITLTADVTHVSYRPGSEEVLLADQAGQAYTYSLRERRPTSAVFQHGGSIATAEFSADGKQILTASLDGTARVWNLSSPQLPISRVATPASIVTSELFADGETIALACSHQVMHFFDLPTSKLLPQELKCGTVELLAVRPDGQQIITVSPPDPSTLRAVVQVWNRSEQGAWQATPLHNVFASVINYLENGQQFQICGGSTVKSYDSSTLELIVDRPLGSLESRTMVLHGKTKRALSANGGNVFLRDVETWKEIVPPCQHGADVEHLCFSPDGRNAVSSGRNSQVCVWDTTTGKLRFPPLEHPRIHWGARYLAYSPDGTLLATGGEDGVARVWDATTGKPLTPPIAFQQSIVSLRFTTNSRILLVSALNEQTAAYEARTGLPLSNRLPFSGKLFSPGAGHDAYVAGKSNQVVHWKFAPLEMNHSEAVAMGQLYSLRQLDNTGSLVQMPLPEWSRLRKEYQAKFPDLFRESGAN</sequence>
<dbReference type="SUPFAM" id="SSF50978">
    <property type="entry name" value="WD40 repeat-like"/>
    <property type="match status" value="1"/>
</dbReference>
<dbReference type="InterPro" id="IPR000719">
    <property type="entry name" value="Prot_kinase_dom"/>
</dbReference>
<protein>
    <recommendedName>
        <fullName evidence="1">non-specific serine/threonine protein kinase</fullName>
        <ecNumber evidence="1">2.7.11.1</ecNumber>
    </recommendedName>
</protein>
<dbReference type="RefSeq" id="WP_145092430.1">
    <property type="nucleotide sequence ID" value="NZ_CP036274.1"/>
</dbReference>
<dbReference type="KEGG" id="aagg:ETAA8_42160"/>
<dbReference type="PROSITE" id="PS00678">
    <property type="entry name" value="WD_REPEATS_1"/>
    <property type="match status" value="3"/>
</dbReference>
<accession>A0A517YFW0</accession>
<keyword evidence="3 9" id="KW-0853">WD repeat</keyword>
<feature type="binding site" evidence="10">
    <location>
        <position position="148"/>
    </location>
    <ligand>
        <name>ATP</name>
        <dbReference type="ChEBI" id="CHEBI:30616"/>
    </ligand>
</feature>
<dbReference type="PROSITE" id="PS00107">
    <property type="entry name" value="PROTEIN_KINASE_ATP"/>
    <property type="match status" value="1"/>
</dbReference>
<dbReference type="PROSITE" id="PS50294">
    <property type="entry name" value="WD_REPEATS_REGION"/>
    <property type="match status" value="2"/>
</dbReference>
<gene>
    <name evidence="13" type="primary">prkC_12</name>
    <name evidence="13" type="ORF">ETAA8_42160</name>
</gene>
<evidence type="ECO:0000256" key="4">
    <source>
        <dbReference type="ARBA" id="ARBA00022679"/>
    </source>
</evidence>
<dbReference type="Gene3D" id="1.10.510.10">
    <property type="entry name" value="Transferase(Phosphotransferase) domain 1"/>
    <property type="match status" value="1"/>
</dbReference>
<dbReference type="GO" id="GO:0005524">
    <property type="term" value="F:ATP binding"/>
    <property type="evidence" value="ECO:0007669"/>
    <property type="project" value="UniProtKB-UniRule"/>
</dbReference>
<dbReference type="GO" id="GO:0004674">
    <property type="term" value="F:protein serine/threonine kinase activity"/>
    <property type="evidence" value="ECO:0007669"/>
    <property type="project" value="UniProtKB-KW"/>
</dbReference>
<dbReference type="InterPro" id="IPR001680">
    <property type="entry name" value="WD40_rpt"/>
</dbReference>
<feature type="repeat" description="WD" evidence="9">
    <location>
        <begin position="1079"/>
        <end position="1117"/>
    </location>
</feature>
<evidence type="ECO:0000256" key="9">
    <source>
        <dbReference type="PROSITE-ProRule" id="PRU00221"/>
    </source>
</evidence>
<evidence type="ECO:0000256" key="10">
    <source>
        <dbReference type="PROSITE-ProRule" id="PRU10141"/>
    </source>
</evidence>
<dbReference type="CDD" id="cd14014">
    <property type="entry name" value="STKc_PknB_like"/>
    <property type="match status" value="1"/>
</dbReference>
<dbReference type="InterPro" id="IPR036322">
    <property type="entry name" value="WD40_repeat_dom_sf"/>
</dbReference>
<evidence type="ECO:0000313" key="13">
    <source>
        <dbReference type="EMBL" id="QDU29109.1"/>
    </source>
</evidence>
<dbReference type="InterPro" id="IPR015943">
    <property type="entry name" value="WD40/YVTN_repeat-like_dom_sf"/>
</dbReference>
<organism evidence="13 14">
    <name type="scientific">Anatilimnocola aggregata</name>
    <dbReference type="NCBI Taxonomy" id="2528021"/>
    <lineage>
        <taxon>Bacteria</taxon>
        <taxon>Pseudomonadati</taxon>
        <taxon>Planctomycetota</taxon>
        <taxon>Planctomycetia</taxon>
        <taxon>Pirellulales</taxon>
        <taxon>Pirellulaceae</taxon>
        <taxon>Anatilimnocola</taxon>
    </lineage>
</organism>
<dbReference type="InterPro" id="IPR011009">
    <property type="entry name" value="Kinase-like_dom_sf"/>
</dbReference>
<dbReference type="InterPro" id="IPR019775">
    <property type="entry name" value="WD40_repeat_CS"/>
</dbReference>
<proteinExistence type="predicted"/>
<feature type="repeat" description="WD" evidence="9">
    <location>
        <begin position="602"/>
        <end position="643"/>
    </location>
</feature>
<keyword evidence="11" id="KW-0175">Coiled coil</keyword>
<dbReference type="InterPro" id="IPR011044">
    <property type="entry name" value="Quino_amine_DH_bsu"/>
</dbReference>
<dbReference type="SUPFAM" id="SSF56112">
    <property type="entry name" value="Protein kinase-like (PK-like)"/>
    <property type="match status" value="1"/>
</dbReference>
<evidence type="ECO:0000256" key="3">
    <source>
        <dbReference type="ARBA" id="ARBA00022574"/>
    </source>
</evidence>
<reference evidence="13 14" key="1">
    <citation type="submission" date="2019-02" db="EMBL/GenBank/DDBJ databases">
        <title>Deep-cultivation of Planctomycetes and their phenomic and genomic characterization uncovers novel biology.</title>
        <authorList>
            <person name="Wiegand S."/>
            <person name="Jogler M."/>
            <person name="Boedeker C."/>
            <person name="Pinto D."/>
            <person name="Vollmers J."/>
            <person name="Rivas-Marin E."/>
            <person name="Kohn T."/>
            <person name="Peeters S.H."/>
            <person name="Heuer A."/>
            <person name="Rast P."/>
            <person name="Oberbeckmann S."/>
            <person name="Bunk B."/>
            <person name="Jeske O."/>
            <person name="Meyerdierks A."/>
            <person name="Storesund J.E."/>
            <person name="Kallscheuer N."/>
            <person name="Luecker S."/>
            <person name="Lage O.M."/>
            <person name="Pohl T."/>
            <person name="Merkel B.J."/>
            <person name="Hornburger P."/>
            <person name="Mueller R.-W."/>
            <person name="Bruemmer F."/>
            <person name="Labrenz M."/>
            <person name="Spormann A.M."/>
            <person name="Op den Camp H."/>
            <person name="Overmann J."/>
            <person name="Amann R."/>
            <person name="Jetten M.S.M."/>
            <person name="Mascher T."/>
            <person name="Medema M.H."/>
            <person name="Devos D.P."/>
            <person name="Kaster A.-K."/>
            <person name="Ovreas L."/>
            <person name="Rohde M."/>
            <person name="Galperin M.Y."/>
            <person name="Jogler C."/>
        </authorList>
    </citation>
    <scope>NUCLEOTIDE SEQUENCE [LARGE SCALE GENOMIC DNA]</scope>
    <source>
        <strain evidence="13 14">ETA_A8</strain>
    </source>
</reference>
<name>A0A517YFW0_9BACT</name>
<dbReference type="InterPro" id="IPR008271">
    <property type="entry name" value="Ser/Thr_kinase_AS"/>
</dbReference>
<evidence type="ECO:0000313" key="14">
    <source>
        <dbReference type="Proteomes" id="UP000315017"/>
    </source>
</evidence>
<keyword evidence="8 10" id="KW-0067">ATP-binding</keyword>
<feature type="coiled-coil region" evidence="11">
    <location>
        <begin position="443"/>
        <end position="477"/>
    </location>
</feature>
<keyword evidence="7 13" id="KW-0418">Kinase</keyword>
<evidence type="ECO:0000256" key="5">
    <source>
        <dbReference type="ARBA" id="ARBA00022737"/>
    </source>
</evidence>
<dbReference type="Proteomes" id="UP000315017">
    <property type="component" value="Chromosome"/>
</dbReference>
<dbReference type="OrthoDB" id="500858at2"/>
<keyword evidence="6 10" id="KW-0547">Nucleotide-binding</keyword>
<evidence type="ECO:0000256" key="8">
    <source>
        <dbReference type="ARBA" id="ARBA00022840"/>
    </source>
</evidence>
<evidence type="ECO:0000256" key="1">
    <source>
        <dbReference type="ARBA" id="ARBA00012513"/>
    </source>
</evidence>
<dbReference type="Gene3D" id="3.30.200.20">
    <property type="entry name" value="Phosphorylase Kinase, domain 1"/>
    <property type="match status" value="1"/>
</dbReference>
<keyword evidence="14" id="KW-1185">Reference proteome</keyword>
<dbReference type="SMART" id="SM00220">
    <property type="entry name" value="S_TKc"/>
    <property type="match status" value="1"/>
</dbReference>
<dbReference type="Gene3D" id="2.130.10.10">
    <property type="entry name" value="YVTN repeat-like/Quinoprotein amine dehydrogenase"/>
    <property type="match status" value="3"/>
</dbReference>
<evidence type="ECO:0000256" key="6">
    <source>
        <dbReference type="ARBA" id="ARBA00022741"/>
    </source>
</evidence>
<dbReference type="InterPro" id="IPR017441">
    <property type="entry name" value="Protein_kinase_ATP_BS"/>
</dbReference>